<comment type="pathway">
    <text evidence="3 8">Carbohydrate metabolism; tricarboxylic acid cycle; oxaloacetate from (S)-malate (quinone route): step 1/1.</text>
</comment>
<keyword evidence="7 8" id="KW-0560">Oxidoreductase</keyword>
<dbReference type="NCBIfam" id="NF003609">
    <property type="entry name" value="PRK05257.2-5"/>
    <property type="match status" value="1"/>
</dbReference>
<evidence type="ECO:0000256" key="8">
    <source>
        <dbReference type="HAMAP-Rule" id="MF_00212"/>
    </source>
</evidence>
<dbReference type="PANTHER" id="PTHR43104">
    <property type="entry name" value="L-2-HYDROXYGLUTARATE DEHYDROGENASE, MITOCHONDRIAL"/>
    <property type="match status" value="1"/>
</dbReference>
<dbReference type="NCBIfam" id="NF009875">
    <property type="entry name" value="PRK13339.1"/>
    <property type="match status" value="1"/>
</dbReference>
<evidence type="ECO:0000256" key="4">
    <source>
        <dbReference type="ARBA" id="ARBA00022532"/>
    </source>
</evidence>
<dbReference type="OrthoDB" id="9763983at2"/>
<dbReference type="UniPathway" id="UPA00223">
    <property type="reaction ID" value="UER01008"/>
</dbReference>
<organism evidence="9 10">
    <name type="scientific">Brevibacterium luteolum</name>
    <dbReference type="NCBI Taxonomy" id="199591"/>
    <lineage>
        <taxon>Bacteria</taxon>
        <taxon>Bacillati</taxon>
        <taxon>Actinomycetota</taxon>
        <taxon>Actinomycetes</taxon>
        <taxon>Micrococcales</taxon>
        <taxon>Brevibacteriaceae</taxon>
        <taxon>Brevibacterium</taxon>
    </lineage>
</organism>
<dbReference type="PANTHER" id="PTHR43104:SF2">
    <property type="entry name" value="L-2-HYDROXYGLUTARATE DEHYDROGENASE, MITOCHONDRIAL"/>
    <property type="match status" value="1"/>
</dbReference>
<dbReference type="NCBIfam" id="NF003610">
    <property type="entry name" value="PRK05257.3-1"/>
    <property type="match status" value="1"/>
</dbReference>
<dbReference type="NCBIfam" id="NF003603">
    <property type="entry name" value="PRK05257.1-1"/>
    <property type="match status" value="1"/>
</dbReference>
<dbReference type="NCBIfam" id="TIGR01320">
    <property type="entry name" value="mal_quin_oxido"/>
    <property type="match status" value="1"/>
</dbReference>
<comment type="catalytic activity">
    <reaction evidence="1 8">
        <text>(S)-malate + a quinone = a quinol + oxaloacetate</text>
        <dbReference type="Rhea" id="RHEA:46012"/>
        <dbReference type="ChEBI" id="CHEBI:15589"/>
        <dbReference type="ChEBI" id="CHEBI:16452"/>
        <dbReference type="ChEBI" id="CHEBI:24646"/>
        <dbReference type="ChEBI" id="CHEBI:132124"/>
        <dbReference type="EC" id="1.1.5.4"/>
    </reaction>
</comment>
<keyword evidence="10" id="KW-1185">Reference proteome</keyword>
<evidence type="ECO:0000256" key="5">
    <source>
        <dbReference type="ARBA" id="ARBA00022630"/>
    </source>
</evidence>
<dbReference type="GO" id="GO:0008924">
    <property type="term" value="F:L-malate dehydrogenase (quinone) activity"/>
    <property type="evidence" value="ECO:0007669"/>
    <property type="project" value="UniProtKB-UniRule"/>
</dbReference>
<dbReference type="EMBL" id="PNFZ01000002">
    <property type="protein sequence ID" value="PMB98528.1"/>
    <property type="molecule type" value="Genomic_DNA"/>
</dbReference>
<dbReference type="NCBIfam" id="NF003606">
    <property type="entry name" value="PRK05257.2-1"/>
    <property type="match status" value="1"/>
</dbReference>
<dbReference type="EC" id="1.1.5.4" evidence="8"/>
<dbReference type="Gene3D" id="3.50.50.60">
    <property type="entry name" value="FAD/NAD(P)-binding domain"/>
    <property type="match status" value="1"/>
</dbReference>
<evidence type="ECO:0000256" key="1">
    <source>
        <dbReference type="ARBA" id="ARBA00001139"/>
    </source>
</evidence>
<keyword evidence="5 8" id="KW-0285">Flavoprotein</keyword>
<reference evidence="9 10" key="1">
    <citation type="submission" date="2017-09" db="EMBL/GenBank/DDBJ databases">
        <title>Bacterial strain isolated from the female urinary microbiota.</title>
        <authorList>
            <person name="Thomas-White K."/>
            <person name="Kumar N."/>
            <person name="Forster S."/>
            <person name="Putonti C."/>
            <person name="Lawley T."/>
            <person name="Wolfe A.J."/>
        </authorList>
    </citation>
    <scope>NUCLEOTIDE SEQUENCE [LARGE SCALE GENOMIC DNA]</scope>
    <source>
        <strain evidence="9 10">UMB0680</strain>
    </source>
</reference>
<sequence>MILQLSAACPTGRPDLTIRGISLTYTKESADVVLIGGGIMSATLAALLAELQPEWDVRVFERLDYVARESSDPWNNAGTGHAALCELNYSPADANGDVDITKAININEQFHVSRQFWSHLVDEGVLTDPSTFINQVPHISYGRGEKGRDYIRARYETMVRNPLFKEMEYTDDPAVQAEWLPLMFENRGPGQVNALSKFDTGTDVDFGSLSRQLLTHAGTKNAQILTGHEVSDLNRTAEGWRVHVKNTTAGETFAVDAKFVFIGAGGGALHLLQRSGIAEGRGYGGFPVSGLFLRTSNPELVARHHAKVYGQAAFGAPPMSVPHLDTRVVQGKEYLMFGPYAGFTPKFLKKGRFTDLPFSVRGNNLPVMLNVAKDNFDLVSYLLGELASTKKKRYEALADFTPEVNPADWEFITAGQRVQVMKKDKDKGGVLGFGTELISAADGSLAALLGASPGASTAAPIMFNLLKKCFPRQYDGWEARLKDMVPSLGRQLHEDEALLDELSEYTARTLQITPRENRDLD</sequence>
<dbReference type="GO" id="GO:0047545">
    <property type="term" value="F:(S)-2-hydroxyglutarate dehydrogenase activity"/>
    <property type="evidence" value="ECO:0007669"/>
    <property type="project" value="TreeGrafter"/>
</dbReference>
<comment type="caution">
    <text evidence="9">The sequence shown here is derived from an EMBL/GenBank/DDBJ whole genome shotgun (WGS) entry which is preliminary data.</text>
</comment>
<evidence type="ECO:0000256" key="2">
    <source>
        <dbReference type="ARBA" id="ARBA00001974"/>
    </source>
</evidence>
<evidence type="ECO:0000256" key="7">
    <source>
        <dbReference type="ARBA" id="ARBA00023002"/>
    </source>
</evidence>
<dbReference type="AlphaFoldDB" id="A0A2N6PIL1"/>
<dbReference type="NCBIfam" id="NF003605">
    <property type="entry name" value="PRK05257.1-4"/>
    <property type="match status" value="1"/>
</dbReference>
<comment type="similarity">
    <text evidence="8">Belongs to the MQO family.</text>
</comment>
<evidence type="ECO:0000256" key="6">
    <source>
        <dbReference type="ARBA" id="ARBA00022827"/>
    </source>
</evidence>
<accession>A0A2N6PIL1</accession>
<dbReference type="Gene3D" id="3.30.9.10">
    <property type="entry name" value="D-Amino Acid Oxidase, subunit A, domain 2"/>
    <property type="match status" value="1"/>
</dbReference>
<dbReference type="SUPFAM" id="SSF51905">
    <property type="entry name" value="FAD/NAD(P)-binding domain"/>
    <property type="match status" value="1"/>
</dbReference>
<dbReference type="InterPro" id="IPR036188">
    <property type="entry name" value="FAD/NAD-bd_sf"/>
</dbReference>
<evidence type="ECO:0000313" key="9">
    <source>
        <dbReference type="EMBL" id="PMB98528.1"/>
    </source>
</evidence>
<comment type="cofactor">
    <cofactor evidence="2 8">
        <name>FAD</name>
        <dbReference type="ChEBI" id="CHEBI:57692"/>
    </cofactor>
</comment>
<evidence type="ECO:0000256" key="3">
    <source>
        <dbReference type="ARBA" id="ARBA00005012"/>
    </source>
</evidence>
<keyword evidence="6 8" id="KW-0274">FAD</keyword>
<dbReference type="NCBIfam" id="NF003611">
    <property type="entry name" value="PRK05257.3-2"/>
    <property type="match status" value="1"/>
</dbReference>
<dbReference type="HAMAP" id="MF_00212">
    <property type="entry name" value="MQO"/>
    <property type="match status" value="1"/>
</dbReference>
<dbReference type="Proteomes" id="UP000235703">
    <property type="component" value="Unassembled WGS sequence"/>
</dbReference>
<dbReference type="Pfam" id="PF06039">
    <property type="entry name" value="Mqo"/>
    <property type="match status" value="1"/>
</dbReference>
<protein>
    <recommendedName>
        <fullName evidence="8">Probable malate:quinone oxidoreductase</fullName>
        <ecNumber evidence="8">1.1.5.4</ecNumber>
    </recommendedName>
    <alternativeName>
        <fullName evidence="8">MQO</fullName>
    </alternativeName>
    <alternativeName>
        <fullName evidence="8">Malate dehydrogenase [quinone]</fullName>
    </alternativeName>
</protein>
<name>A0A2N6PIL1_9MICO</name>
<gene>
    <name evidence="8" type="primary">mqo</name>
    <name evidence="9" type="ORF">CJ198_04090</name>
</gene>
<keyword evidence="4 8" id="KW-0816">Tricarboxylic acid cycle</keyword>
<evidence type="ECO:0000313" key="10">
    <source>
        <dbReference type="Proteomes" id="UP000235703"/>
    </source>
</evidence>
<dbReference type="GO" id="GO:0006099">
    <property type="term" value="P:tricarboxylic acid cycle"/>
    <property type="evidence" value="ECO:0007669"/>
    <property type="project" value="UniProtKB-UniRule"/>
</dbReference>
<dbReference type="InterPro" id="IPR006231">
    <property type="entry name" value="MQO"/>
</dbReference>
<proteinExistence type="inferred from homology"/>